<sequence>MMKKWSVLITLSMAMFIIVIDTTIMNVSISALIEDLDTTVSGIQGAISIYALVMASFILIGGKLGDILGKKRTFLIGTILFGIGTFTASISQGLGTLLIGWSVIEGLGSALMLPNIQTLLRDEYQGKDLAFAYSIVSAIGAVGAAVGPIVGGYLTTFHTWRWAFLLEVLVVVSVLVLSRSIKADLPMEGKPKFDFAGSFLSVLSLFSIVLGILLGQVYGFWLAKQPFVIGPFEIAPFGLSITPVLIGLGILLLMLLFRWEKRQEGTGGDGLFKPSLFNVPGLFPGFFVRSLQMGLTAAFLFTFPLLLQLTFEFTAMQTGFALLPLSAAVLVAAIVGARLTARFIAKRIIQAGFLLIIFGLGIVAATVKPDVQPSDLSYGVVFGAGIGLVTSQILNLIYSSVDEHETPETAGITGTFEQLGNSIGVALVGTIMIGTLMTGLTVSIEDSTAIPQQYKPELNAAVQDGVQLVSDTQIQNWLQTTDADAELKAEIMDIYAADRTQAFKVGIAFLIFLALVGLVSTVGLSDRKLVEK</sequence>
<keyword evidence="2" id="KW-0813">Transport</keyword>
<dbReference type="PANTHER" id="PTHR42718">
    <property type="entry name" value="MAJOR FACILITATOR SUPERFAMILY MULTIDRUG TRANSPORTER MFSC"/>
    <property type="match status" value="1"/>
</dbReference>
<evidence type="ECO:0000256" key="3">
    <source>
        <dbReference type="ARBA" id="ARBA00022692"/>
    </source>
</evidence>
<dbReference type="Pfam" id="PF07690">
    <property type="entry name" value="MFS_1"/>
    <property type="match status" value="1"/>
</dbReference>
<name>A0A7D5EGB8_9EURY</name>
<feature type="transmembrane region" description="Helical" evidence="6">
    <location>
        <begin position="419"/>
        <end position="444"/>
    </location>
</feature>
<feature type="transmembrane region" description="Helical" evidence="6">
    <location>
        <begin position="199"/>
        <end position="222"/>
    </location>
</feature>
<evidence type="ECO:0000313" key="8">
    <source>
        <dbReference type="EMBL" id="QLC50754.1"/>
    </source>
</evidence>
<feature type="transmembrane region" description="Helical" evidence="6">
    <location>
        <begin position="319"/>
        <end position="341"/>
    </location>
</feature>
<reference evidence="8 9" key="1">
    <citation type="submission" date="2020-06" db="EMBL/GenBank/DDBJ databases">
        <title>Methanolobus halotolerans sp. nov., isolated from a saline lake Tus in Siberia.</title>
        <authorList>
            <person name="Shen Y."/>
            <person name="Chen S.-C."/>
            <person name="Lai M.-C."/>
            <person name="Huang H.-H."/>
            <person name="Chiu H.-H."/>
            <person name="Tang S.-L."/>
            <person name="Rogozin D.Y."/>
            <person name="Degermendzhy A.G."/>
        </authorList>
    </citation>
    <scope>NUCLEOTIDE SEQUENCE [LARGE SCALE GENOMIC DNA]</scope>
    <source>
        <strain evidence="8 9">DSM 21339</strain>
    </source>
</reference>
<dbReference type="CDD" id="cd17321">
    <property type="entry name" value="MFS_MMR_MDR_like"/>
    <property type="match status" value="1"/>
</dbReference>
<feature type="transmembrane region" description="Helical" evidence="6">
    <location>
        <begin position="348"/>
        <end position="367"/>
    </location>
</feature>
<gene>
    <name evidence="8" type="ORF">HWN40_11190</name>
</gene>
<feature type="domain" description="Major facilitator superfamily (MFS) profile" evidence="7">
    <location>
        <begin position="7"/>
        <end position="459"/>
    </location>
</feature>
<dbReference type="EMBL" id="CP058215">
    <property type="protein sequence ID" value="QLC50754.1"/>
    <property type="molecule type" value="Genomic_DNA"/>
</dbReference>
<feature type="transmembrane region" description="Helical" evidence="6">
    <location>
        <begin position="97"/>
        <end position="117"/>
    </location>
</feature>
<keyword evidence="4 6" id="KW-1133">Transmembrane helix</keyword>
<dbReference type="GO" id="GO:0016020">
    <property type="term" value="C:membrane"/>
    <property type="evidence" value="ECO:0007669"/>
    <property type="project" value="UniProtKB-SubCell"/>
</dbReference>
<evidence type="ECO:0000256" key="2">
    <source>
        <dbReference type="ARBA" id="ARBA00022448"/>
    </source>
</evidence>
<feature type="transmembrane region" description="Helical" evidence="6">
    <location>
        <begin position="286"/>
        <end position="307"/>
    </location>
</feature>
<dbReference type="GeneID" id="55822247"/>
<feature type="transmembrane region" description="Helical" evidence="6">
    <location>
        <begin position="73"/>
        <end position="91"/>
    </location>
</feature>
<keyword evidence="9" id="KW-1185">Reference proteome</keyword>
<feature type="transmembrane region" description="Helical" evidence="6">
    <location>
        <begin position="129"/>
        <end position="154"/>
    </location>
</feature>
<evidence type="ECO:0000259" key="7">
    <source>
        <dbReference type="PROSITE" id="PS50850"/>
    </source>
</evidence>
<feature type="transmembrane region" description="Helical" evidence="6">
    <location>
        <begin position="39"/>
        <end position="61"/>
    </location>
</feature>
<organism evidence="8 9">
    <name type="scientific">Methanolobus zinderi</name>
    <dbReference type="NCBI Taxonomy" id="536044"/>
    <lineage>
        <taxon>Archaea</taxon>
        <taxon>Methanobacteriati</taxon>
        <taxon>Methanobacteriota</taxon>
        <taxon>Stenosarchaea group</taxon>
        <taxon>Methanomicrobia</taxon>
        <taxon>Methanosarcinales</taxon>
        <taxon>Methanosarcinaceae</taxon>
        <taxon>Methanolobus</taxon>
    </lineage>
</organism>
<dbReference type="PRINTS" id="PR01036">
    <property type="entry name" value="TCRTETB"/>
</dbReference>
<dbReference type="PROSITE" id="PS50850">
    <property type="entry name" value="MFS"/>
    <property type="match status" value="1"/>
</dbReference>
<dbReference type="Proteomes" id="UP000509594">
    <property type="component" value="Chromosome"/>
</dbReference>
<feature type="transmembrane region" description="Helical" evidence="6">
    <location>
        <begin position="234"/>
        <end position="257"/>
    </location>
</feature>
<protein>
    <submittedName>
        <fullName evidence="8">MFS transporter</fullName>
    </submittedName>
</protein>
<dbReference type="Gene3D" id="1.20.1250.20">
    <property type="entry name" value="MFS general substrate transporter like domains"/>
    <property type="match status" value="1"/>
</dbReference>
<feature type="transmembrane region" description="Helical" evidence="6">
    <location>
        <begin position="379"/>
        <end position="398"/>
    </location>
</feature>
<dbReference type="InterPro" id="IPR020846">
    <property type="entry name" value="MFS_dom"/>
</dbReference>
<dbReference type="Gene3D" id="1.20.1720.10">
    <property type="entry name" value="Multidrug resistance protein D"/>
    <property type="match status" value="1"/>
</dbReference>
<evidence type="ECO:0000256" key="6">
    <source>
        <dbReference type="SAM" id="Phobius"/>
    </source>
</evidence>
<accession>A0A7D5EGB8</accession>
<evidence type="ECO:0000313" key="9">
    <source>
        <dbReference type="Proteomes" id="UP000509594"/>
    </source>
</evidence>
<dbReference type="KEGG" id="mzi:HWN40_11190"/>
<proteinExistence type="predicted"/>
<dbReference type="InterPro" id="IPR036259">
    <property type="entry name" value="MFS_trans_sf"/>
</dbReference>
<feature type="transmembrane region" description="Helical" evidence="6">
    <location>
        <begin position="160"/>
        <end position="178"/>
    </location>
</feature>
<dbReference type="SUPFAM" id="SSF103473">
    <property type="entry name" value="MFS general substrate transporter"/>
    <property type="match status" value="2"/>
</dbReference>
<evidence type="ECO:0000256" key="5">
    <source>
        <dbReference type="ARBA" id="ARBA00023136"/>
    </source>
</evidence>
<feature type="transmembrane region" description="Helical" evidence="6">
    <location>
        <begin position="7"/>
        <end position="33"/>
    </location>
</feature>
<feature type="transmembrane region" description="Helical" evidence="6">
    <location>
        <begin position="502"/>
        <end position="524"/>
    </location>
</feature>
<keyword evidence="5 6" id="KW-0472">Membrane</keyword>
<dbReference type="OrthoDB" id="117970at2157"/>
<evidence type="ECO:0000256" key="4">
    <source>
        <dbReference type="ARBA" id="ARBA00022989"/>
    </source>
</evidence>
<dbReference type="PANTHER" id="PTHR42718:SF9">
    <property type="entry name" value="MAJOR FACILITATOR SUPERFAMILY MULTIDRUG TRANSPORTER MFSC"/>
    <property type="match status" value="1"/>
</dbReference>
<dbReference type="RefSeq" id="WP_176965809.1">
    <property type="nucleotide sequence ID" value="NZ_CP058215.1"/>
</dbReference>
<dbReference type="InterPro" id="IPR011701">
    <property type="entry name" value="MFS"/>
</dbReference>
<dbReference type="GO" id="GO:0022857">
    <property type="term" value="F:transmembrane transporter activity"/>
    <property type="evidence" value="ECO:0007669"/>
    <property type="project" value="InterPro"/>
</dbReference>
<dbReference type="AlphaFoldDB" id="A0A7D5EGB8"/>
<keyword evidence="3 6" id="KW-0812">Transmembrane</keyword>
<evidence type="ECO:0000256" key="1">
    <source>
        <dbReference type="ARBA" id="ARBA00004141"/>
    </source>
</evidence>
<comment type="subcellular location">
    <subcellularLocation>
        <location evidence="1">Membrane</location>
        <topology evidence="1">Multi-pass membrane protein</topology>
    </subcellularLocation>
</comment>